<feature type="region of interest" description="Disordered" evidence="1">
    <location>
        <begin position="1268"/>
        <end position="1310"/>
    </location>
</feature>
<feature type="region of interest" description="Disordered" evidence="1">
    <location>
        <begin position="678"/>
        <end position="714"/>
    </location>
</feature>
<dbReference type="EnsemblMetazoa" id="CLYHEMT001437.1">
    <property type="protein sequence ID" value="CLYHEMP001437.1"/>
    <property type="gene ID" value="CLYHEMG001437"/>
</dbReference>
<sequence>MASRRNKDWAFVDNKDKKSKKSKNQQRKKDQQRRNEFEFINANSSSDEHQYEVIPQNKVRTFESEPLQVCEDYYTKQNNNNELTDADIEIISTKDQPSSLYAQALLKNASPNDIIDSDEIEDAEDVLAVELGQNNDAIMNDGESANVDVEDYGIEIVGEGSAIDLEILQMKKESILRDFSKTEQESSKSKPKEVQKVVKQDKKKKKRKKADQKLVEDEKIKDKEEVIVTSESDENETLTKTEESESDDFTKVDNKEYKQQKETEDILNDENDIMTMSTYGLASLFDSMYIKKDVTEEREEIVTIKTTTLVILFCVSIAAGMSVGTGIGSLFTFRLISEPADDHRNSLLPTIDGQPPEEFIYIDNEFETTKDSMKLLLAKNREMERKLQTMKIGYEDYKKRASLYKRMSWYWKKRSKNLDLELQIKNYLLGGDDSFVYVVEEHSSEYHNTTDEELLTNLTDQISHQRRDAAYWRNKYTSLKLSKLRTCAKIGQDLSTESFSFSTCLIAFSSAIPDLNIGSPFASLRKPVERLSNHVNKAWISLKNKWKKEVKSFPPDSAVVKKKARNVQRFRKMFSYGNIVADEKLKQTPVQPPQKCTCPPPSSPSKRPSFPKPEESLRQVDNNDDPTFKKGEPTNENEEVAFTINMIQFSDGANSEPVTQCVWADIREDLRCDKDAAKVSAEQPAQENTPKAPETSPESSSKDPFVPEADDNPECIQVFQTTRKIYEETMIDMKDIQPGPDCHKIFMDEDQYAEFLEEENQKKVGYEKYQQKQHEEHQKQKEEEMFGHDQQTTCEKENPLVDLLTERGARCDKECIAAGIKSVEDQLRAEKAKLKLKLDQLMGMFRLYKSKSKMVLKKAKRDLKRKMDEAKEQRRERIRRLKAQKLELKMKLKEVREKQRARHQDEINELEDQNHQLKKQIHQLEKEKRHWERFERFNLRQNLENLEESLERQKEEYGSKIKKMKMKFKKFVEQQKTKERKCFEREDENEEEYQAIKLINDRLQRKLDYYKKRHNQSQIQLDKIKRSAKQGKARAEKKQRKIREKQRRKARSLEKFRHGDSYDDELVNLNLPIIPSVYCPDQNNCIKNEEESQNSVEDLKDLTTGETVRNPNFKPSKTKSAYDYLKDLTNGEYVKNPEYNTKLNVDIEYFAEQETNKVVEEAEFNTNTKVEIEYFTDPNPEIEKPEEIYRIRSYAEEPKSEQTDDKNTDQIKSPEEERTDQAENKARGGIDKATLVETTLSTIEVDGEEKTFTVMKYVNGEEEYYVVRSEEEEEEHQKSFTPYPPKPSPPKMSKRRPQKPTPPKRFQEFEEKVRNVKSERNVSVEENIASFDEEPEEEIPYPSWYIGRSESRADERDHNDVFDENGWYTEMMHGRADSRDEEEKRAEEGMNWYFQSLLDKEEERTNWYLKKKRDD</sequence>
<keyword evidence="2" id="KW-0472">Membrane</keyword>
<feature type="region of interest" description="Disordered" evidence="1">
    <location>
        <begin position="180"/>
        <end position="210"/>
    </location>
</feature>
<evidence type="ECO:0000256" key="2">
    <source>
        <dbReference type="SAM" id="Phobius"/>
    </source>
</evidence>
<feature type="compositionally biased region" description="Basic residues" evidence="1">
    <location>
        <begin position="17"/>
        <end position="26"/>
    </location>
</feature>
<name>A0A7M5V0H1_9CNID</name>
<dbReference type="GeneID" id="136807283"/>
<feature type="compositionally biased region" description="Low complexity" evidence="1">
    <location>
        <begin position="587"/>
        <end position="597"/>
    </location>
</feature>
<feature type="region of interest" description="Disordered" evidence="1">
    <location>
        <begin position="1"/>
        <end position="34"/>
    </location>
</feature>
<feature type="compositionally biased region" description="Basic and acidic residues" evidence="1">
    <location>
        <begin position="237"/>
        <end position="250"/>
    </location>
</feature>
<evidence type="ECO:0000313" key="3">
    <source>
        <dbReference type="EnsemblMetazoa" id="CLYHEMP001437.1"/>
    </source>
</evidence>
<organism evidence="3 4">
    <name type="scientific">Clytia hemisphaerica</name>
    <dbReference type="NCBI Taxonomy" id="252671"/>
    <lineage>
        <taxon>Eukaryota</taxon>
        <taxon>Metazoa</taxon>
        <taxon>Cnidaria</taxon>
        <taxon>Hydrozoa</taxon>
        <taxon>Hydroidolina</taxon>
        <taxon>Leptothecata</taxon>
        <taxon>Obeliida</taxon>
        <taxon>Clytiidae</taxon>
        <taxon>Clytia</taxon>
    </lineage>
</organism>
<evidence type="ECO:0000256" key="1">
    <source>
        <dbReference type="SAM" id="MobiDB-lite"/>
    </source>
</evidence>
<reference evidence="3" key="1">
    <citation type="submission" date="2021-01" db="UniProtKB">
        <authorList>
            <consortium name="EnsemblMetazoa"/>
        </authorList>
    </citation>
    <scope>IDENTIFICATION</scope>
</reference>
<keyword evidence="2" id="KW-1133">Transmembrane helix</keyword>
<feature type="compositionally biased region" description="Basic residues" evidence="1">
    <location>
        <begin position="1026"/>
        <end position="1050"/>
    </location>
</feature>
<dbReference type="RefSeq" id="XP_066919995.1">
    <property type="nucleotide sequence ID" value="XM_067063894.1"/>
</dbReference>
<dbReference type="Proteomes" id="UP000594262">
    <property type="component" value="Unplaced"/>
</dbReference>
<feature type="compositionally biased region" description="Basic and acidic residues" evidence="1">
    <location>
        <begin position="1"/>
        <end position="16"/>
    </location>
</feature>
<feature type="region of interest" description="Disordered" evidence="1">
    <location>
        <begin position="585"/>
        <end position="637"/>
    </location>
</feature>
<keyword evidence="2" id="KW-0812">Transmembrane</keyword>
<feature type="compositionally biased region" description="Basic and acidic residues" evidence="1">
    <location>
        <begin position="1194"/>
        <end position="1230"/>
    </location>
</feature>
<protein>
    <submittedName>
        <fullName evidence="3">Uncharacterized protein</fullName>
    </submittedName>
</protein>
<accession>A0A7M5V0H1</accession>
<proteinExistence type="predicted"/>
<feature type="region of interest" description="Disordered" evidence="1">
    <location>
        <begin position="1194"/>
        <end position="1233"/>
    </location>
</feature>
<feature type="compositionally biased region" description="Basic and acidic residues" evidence="1">
    <location>
        <begin position="180"/>
        <end position="200"/>
    </location>
</feature>
<feature type="region of interest" description="Disordered" evidence="1">
    <location>
        <begin position="1025"/>
        <end position="1053"/>
    </location>
</feature>
<keyword evidence="4" id="KW-1185">Reference proteome</keyword>
<feature type="region of interest" description="Disordered" evidence="1">
    <location>
        <begin position="226"/>
        <end position="250"/>
    </location>
</feature>
<feature type="compositionally biased region" description="Basic residues" evidence="1">
    <location>
        <begin position="201"/>
        <end position="210"/>
    </location>
</feature>
<evidence type="ECO:0000313" key="4">
    <source>
        <dbReference type="Proteomes" id="UP000594262"/>
    </source>
</evidence>
<feature type="transmembrane region" description="Helical" evidence="2">
    <location>
        <begin position="308"/>
        <end position="331"/>
    </location>
</feature>
<dbReference type="OrthoDB" id="6038544at2759"/>